<proteinExistence type="predicted"/>
<protein>
    <submittedName>
        <fullName evidence="3">Unannotated protein</fullName>
    </submittedName>
</protein>
<dbReference type="AlphaFoldDB" id="A0A6J6NBN0"/>
<evidence type="ECO:0000313" key="4">
    <source>
        <dbReference type="EMBL" id="CAB4863652.1"/>
    </source>
</evidence>
<dbReference type="EMBL" id="CAEZUJ010000002">
    <property type="protein sequence ID" value="CAB4589967.1"/>
    <property type="molecule type" value="Genomic_DNA"/>
</dbReference>
<dbReference type="SUPFAM" id="SSF50249">
    <property type="entry name" value="Nucleic acid-binding proteins"/>
    <property type="match status" value="1"/>
</dbReference>
<sequence length="107" mass="11864">MKKDLLPAPINEVYLRGRVTGEGVTKVLPSGDQVVEFRIVIPRTDSGVDTLDMAVWSATLRKKALSLHCDEWVEVAGEIRRRFWQTGSGVASRTQIEVATLSRIKVG</sequence>
<dbReference type="InterPro" id="IPR000424">
    <property type="entry name" value="Primosome_PriB/ssb"/>
</dbReference>
<dbReference type="Gene3D" id="2.40.50.140">
    <property type="entry name" value="Nucleic acid-binding proteins"/>
    <property type="match status" value="1"/>
</dbReference>
<dbReference type="EMBL" id="CAEZXH010000036">
    <property type="protein sequence ID" value="CAB4683587.1"/>
    <property type="molecule type" value="Genomic_DNA"/>
</dbReference>
<reference evidence="3" key="1">
    <citation type="submission" date="2020-05" db="EMBL/GenBank/DDBJ databases">
        <authorList>
            <person name="Chiriac C."/>
            <person name="Salcher M."/>
            <person name="Ghai R."/>
            <person name="Kavagutti S V."/>
        </authorList>
    </citation>
    <scope>NUCLEOTIDE SEQUENCE</scope>
</reference>
<keyword evidence="1" id="KW-0238">DNA-binding</keyword>
<dbReference type="GO" id="GO:0003697">
    <property type="term" value="F:single-stranded DNA binding"/>
    <property type="evidence" value="ECO:0007669"/>
    <property type="project" value="InterPro"/>
</dbReference>
<evidence type="ECO:0000313" key="3">
    <source>
        <dbReference type="EMBL" id="CAB4683587.1"/>
    </source>
</evidence>
<accession>A0A6J6NBN0</accession>
<name>A0A6J6NBN0_9ZZZZ</name>
<evidence type="ECO:0000313" key="2">
    <source>
        <dbReference type="EMBL" id="CAB4589967.1"/>
    </source>
</evidence>
<dbReference type="EMBL" id="CAFBLI010000030">
    <property type="protein sequence ID" value="CAB4863652.1"/>
    <property type="molecule type" value="Genomic_DNA"/>
</dbReference>
<dbReference type="PROSITE" id="PS50935">
    <property type="entry name" value="SSB"/>
    <property type="match status" value="1"/>
</dbReference>
<dbReference type="InterPro" id="IPR012340">
    <property type="entry name" value="NA-bd_OB-fold"/>
</dbReference>
<organism evidence="3">
    <name type="scientific">freshwater metagenome</name>
    <dbReference type="NCBI Taxonomy" id="449393"/>
    <lineage>
        <taxon>unclassified sequences</taxon>
        <taxon>metagenomes</taxon>
        <taxon>ecological metagenomes</taxon>
    </lineage>
</organism>
<dbReference type="Pfam" id="PF00436">
    <property type="entry name" value="SSB"/>
    <property type="match status" value="1"/>
</dbReference>
<gene>
    <name evidence="2" type="ORF">UFOPK1811_00104</name>
    <name evidence="3" type="ORF">UFOPK2360_00728</name>
    <name evidence="4" type="ORF">UFOPK3306_00559</name>
</gene>
<evidence type="ECO:0000256" key="1">
    <source>
        <dbReference type="ARBA" id="ARBA00023125"/>
    </source>
</evidence>